<evidence type="ECO:0000256" key="3">
    <source>
        <dbReference type="ARBA" id="ARBA00022475"/>
    </source>
</evidence>
<keyword evidence="6" id="KW-0472">Membrane</keyword>
<keyword evidence="3" id="KW-1003">Cell membrane</keyword>
<comment type="similarity">
    <text evidence="2">Belongs to the CD36 family.</text>
</comment>
<name>A0ABQ9IPI8_9NEOP</name>
<organism evidence="8 9">
    <name type="scientific">Dryococelus australis</name>
    <dbReference type="NCBI Taxonomy" id="614101"/>
    <lineage>
        <taxon>Eukaryota</taxon>
        <taxon>Metazoa</taxon>
        <taxon>Ecdysozoa</taxon>
        <taxon>Arthropoda</taxon>
        <taxon>Hexapoda</taxon>
        <taxon>Insecta</taxon>
        <taxon>Pterygota</taxon>
        <taxon>Neoptera</taxon>
        <taxon>Polyneoptera</taxon>
        <taxon>Phasmatodea</taxon>
        <taxon>Verophasmatodea</taxon>
        <taxon>Anareolatae</taxon>
        <taxon>Phasmatidae</taxon>
        <taxon>Eurycanthinae</taxon>
        <taxon>Dryococelus</taxon>
    </lineage>
</organism>
<keyword evidence="7" id="KW-0325">Glycoprotein</keyword>
<evidence type="ECO:0000256" key="4">
    <source>
        <dbReference type="ARBA" id="ARBA00022692"/>
    </source>
</evidence>
<accession>A0ABQ9IPI8</accession>
<dbReference type="InterPro" id="IPR002159">
    <property type="entry name" value="CD36_fam"/>
</dbReference>
<keyword evidence="9" id="KW-1185">Reference proteome</keyword>
<evidence type="ECO:0000313" key="9">
    <source>
        <dbReference type="Proteomes" id="UP001159363"/>
    </source>
</evidence>
<evidence type="ECO:0000256" key="7">
    <source>
        <dbReference type="ARBA" id="ARBA00023180"/>
    </source>
</evidence>
<protein>
    <submittedName>
        <fullName evidence="8">Uncharacterized protein</fullName>
    </submittedName>
</protein>
<evidence type="ECO:0000313" key="8">
    <source>
        <dbReference type="EMBL" id="KAJ8898075.1"/>
    </source>
</evidence>
<dbReference type="PANTHER" id="PTHR11923:SF93">
    <property type="entry name" value="GH07959P-RELATED"/>
    <property type="match status" value="1"/>
</dbReference>
<keyword evidence="5" id="KW-1133">Transmembrane helix</keyword>
<sequence>MEFGLNQASIQIKGKTALELTRSLEVCSLTWPAIQRMRLYAYRSDNSSTASGSSQLQECDFVFALWQAASYVARDWSYFLQKPMSIAFSTLGQEVHVTKPVGELLFDGYSDPVISMGSSFPLPPEIKIPYDKFGWFYQVSETSYSHCMGIAPDDATGRRVFSGISRFPHHFIPTPLHISITLIGSQDLAVKSRPNLFTSLYFCFTGNFIHCERTRIIIIITGLPWRSRLVRRQSRVREALGSNPTTLASHQGEPGSIPGRVNGLSQAGIVPDDAVATFLCTRADMDRGGAAATCALITYKPSPRGTLLQRRAYIVRTCAHGLSHRLQSRRKTVRRKAYALVSASHIVAMWHLLRLPVSSLAFARSGPCRVSRRPPSCFAHSGDVALVARASVVLSVRSLLDHVALRHSPFVCSNGGGRDSFQRNGSTTYDGLYNMDTGTDDINKLGDLRQWNHRNHTDYYPGSCSEIHGSAGQLWPPARKRTDRVAMYSTDLCRRRPCKLPRYIPRGSVVVRLLASHRGDPGSIPGGVTTGFPHVRIVLDDAAGRRWFFFSGISRFSPLLHSGAAPYSTRFTRIGSQDAAQISPLHSALLIERRTSNRPVKCVRVGRRRSIWFDYAEDAEVDGLPAYRYSGGASIVDNGTLDSGNECYCGGRCVPAGVLNVSSCRFGSPAFVSYPHFYLADPYYLDQVDGLHPQADKHRFDITIEPAKQCRESAALRTCVRDKLHISKANVAPIPFTSTICNLLCTQVRKVADSLRCSGSGGRAVSPLASHQCKLDSMPGRVTGFSHVGIMPDDAVVGGFSRGSPDSPALSFRRRSILTSITFIGSQDPAVKSRSNLFTHSALCGGEAMERSGEGNWNNQRNLTGHWQRPPRIPHTTGIPLDVAARFQINILLEKRPYVKSPPSLRSGFMELLKYIPTYANTRNYLRLPVTTCNNL</sequence>
<dbReference type="Proteomes" id="UP001159363">
    <property type="component" value="Chromosome 1"/>
</dbReference>
<evidence type="ECO:0000256" key="5">
    <source>
        <dbReference type="ARBA" id="ARBA00022989"/>
    </source>
</evidence>
<dbReference type="PRINTS" id="PR01609">
    <property type="entry name" value="CD36FAMILY"/>
</dbReference>
<proteinExistence type="inferred from homology"/>
<dbReference type="Pfam" id="PF01130">
    <property type="entry name" value="CD36"/>
    <property type="match status" value="3"/>
</dbReference>
<dbReference type="PANTHER" id="PTHR11923">
    <property type="entry name" value="SCAVENGER RECEPTOR CLASS B TYPE-1 SR-B1"/>
    <property type="match status" value="1"/>
</dbReference>
<comment type="subcellular location">
    <subcellularLocation>
        <location evidence="1">Cell membrane</location>
    </subcellularLocation>
</comment>
<comment type="caution">
    <text evidence="8">The sequence shown here is derived from an EMBL/GenBank/DDBJ whole genome shotgun (WGS) entry which is preliminary data.</text>
</comment>
<evidence type="ECO:0000256" key="1">
    <source>
        <dbReference type="ARBA" id="ARBA00004236"/>
    </source>
</evidence>
<evidence type="ECO:0000256" key="2">
    <source>
        <dbReference type="ARBA" id="ARBA00010532"/>
    </source>
</evidence>
<reference evidence="8 9" key="1">
    <citation type="submission" date="2023-02" db="EMBL/GenBank/DDBJ databases">
        <title>LHISI_Scaffold_Assembly.</title>
        <authorList>
            <person name="Stuart O.P."/>
            <person name="Cleave R."/>
            <person name="Magrath M.J.L."/>
            <person name="Mikheyev A.S."/>
        </authorList>
    </citation>
    <scope>NUCLEOTIDE SEQUENCE [LARGE SCALE GENOMIC DNA]</scope>
    <source>
        <strain evidence="8">Daus_M_001</strain>
        <tissue evidence="8">Leg muscle</tissue>
    </source>
</reference>
<keyword evidence="4" id="KW-0812">Transmembrane</keyword>
<gene>
    <name evidence="8" type="ORF">PR048_003435</name>
</gene>
<evidence type="ECO:0000256" key="6">
    <source>
        <dbReference type="ARBA" id="ARBA00023136"/>
    </source>
</evidence>
<dbReference type="EMBL" id="JARBHB010000001">
    <property type="protein sequence ID" value="KAJ8898075.1"/>
    <property type="molecule type" value="Genomic_DNA"/>
</dbReference>